<reference evidence="10" key="1">
    <citation type="submission" date="2023-09" db="UniProtKB">
        <authorList>
            <consortium name="Ensembl"/>
        </authorList>
    </citation>
    <scope>IDENTIFICATION</scope>
</reference>
<keyword evidence="7" id="KW-0175">Coiled coil</keyword>
<accession>A0A3B5A742</accession>
<evidence type="ECO:0000313" key="10">
    <source>
        <dbReference type="Ensembl" id="ENSSPAP00000017203.1"/>
    </source>
</evidence>
<dbReference type="InterPro" id="IPR051051">
    <property type="entry name" value="E3_ubiq-ligase_TRIM/RNF"/>
</dbReference>
<feature type="coiled-coil region" evidence="7">
    <location>
        <begin position="248"/>
        <end position="286"/>
    </location>
</feature>
<reference evidence="12" key="2">
    <citation type="submission" date="2025-04" db="UniProtKB">
        <authorList>
            <consortium name="RefSeq"/>
        </authorList>
    </citation>
    <scope>IDENTIFICATION</scope>
</reference>
<feature type="coiled-coil region" evidence="7">
    <location>
        <begin position="180"/>
        <end position="214"/>
    </location>
</feature>
<dbReference type="OrthoDB" id="6270329at2759"/>
<proteinExistence type="predicted"/>
<dbReference type="SUPFAM" id="SSF57850">
    <property type="entry name" value="RING/U-box"/>
    <property type="match status" value="1"/>
</dbReference>
<evidence type="ECO:0000256" key="3">
    <source>
        <dbReference type="ARBA" id="ARBA00022771"/>
    </source>
</evidence>
<evidence type="ECO:0000256" key="2">
    <source>
        <dbReference type="ARBA" id="ARBA00022723"/>
    </source>
</evidence>
<dbReference type="FunFam" id="2.60.120.920:FF:000004">
    <property type="entry name" value="Butyrophilin subfamily 1 member A1"/>
    <property type="match status" value="1"/>
</dbReference>
<dbReference type="SUPFAM" id="SSF49899">
    <property type="entry name" value="Concanavalin A-like lectins/glucanases"/>
    <property type="match status" value="1"/>
</dbReference>
<dbReference type="Gene3D" id="4.10.830.40">
    <property type="match status" value="1"/>
</dbReference>
<dbReference type="Pfam" id="PF00622">
    <property type="entry name" value="SPRY"/>
    <property type="match status" value="1"/>
</dbReference>
<dbReference type="RefSeq" id="XP_008277938.1">
    <property type="nucleotide sequence ID" value="XM_008279716.1"/>
</dbReference>
<keyword evidence="5" id="KW-0391">Immunity</keyword>
<dbReference type="Pfam" id="PF13445">
    <property type="entry name" value="zf-RING_UBOX"/>
    <property type="match status" value="1"/>
</dbReference>
<feature type="domain" description="B30.2/SPRY" evidence="9">
    <location>
        <begin position="338"/>
        <end position="537"/>
    </location>
</feature>
<evidence type="ECO:0000256" key="1">
    <source>
        <dbReference type="ARBA" id="ARBA00022588"/>
    </source>
</evidence>
<evidence type="ECO:0000256" key="4">
    <source>
        <dbReference type="ARBA" id="ARBA00022833"/>
    </source>
</evidence>
<dbReference type="InterPro" id="IPR013083">
    <property type="entry name" value="Znf_RING/FYVE/PHD"/>
</dbReference>
<dbReference type="CDD" id="cd19769">
    <property type="entry name" value="Bbox2_TRIM16-like"/>
    <property type="match status" value="1"/>
</dbReference>
<dbReference type="Proteomes" id="UP000694891">
    <property type="component" value="Unplaced"/>
</dbReference>
<dbReference type="PANTHER" id="PTHR25465">
    <property type="entry name" value="B-BOX DOMAIN CONTAINING"/>
    <property type="match status" value="1"/>
</dbReference>
<dbReference type="Ensembl" id="ENSSPAT00000017469.1">
    <property type="protein sequence ID" value="ENSSPAP00000017203.1"/>
    <property type="gene ID" value="ENSSPAG00000012982.1"/>
</dbReference>
<dbReference type="InterPro" id="IPR013320">
    <property type="entry name" value="ConA-like_dom_sf"/>
</dbReference>
<dbReference type="GO" id="GO:0045087">
    <property type="term" value="P:innate immune response"/>
    <property type="evidence" value="ECO:0007669"/>
    <property type="project" value="UniProtKB-KW"/>
</dbReference>
<dbReference type="InterPro" id="IPR058030">
    <property type="entry name" value="TRIM8/14/16/25/29/45/65_CC"/>
</dbReference>
<dbReference type="AlphaFoldDB" id="A0A3B5A742"/>
<dbReference type="SMART" id="SM00449">
    <property type="entry name" value="SPRY"/>
    <property type="match status" value="1"/>
</dbReference>
<dbReference type="Gene3D" id="2.60.120.920">
    <property type="match status" value="1"/>
</dbReference>
<dbReference type="InterPro" id="IPR017907">
    <property type="entry name" value="Znf_RING_CS"/>
</dbReference>
<dbReference type="InterPro" id="IPR027370">
    <property type="entry name" value="Znf-RING_euk"/>
</dbReference>
<sequence length="543" mass="61477">MAPTIGSPCQPSALEKHLTCSICMKAFRDPVTTACGHSFCKNCLRCSFQYHDRACPLCKTHLSKAPCVNIVLRDLVKMMKKENGEVATADEVACDVCIEKKRRAKKSCLVCLASYCAIHVKSHYSTKRLRGHKLVEPVEDLDERACLKHGRPLELFSRRQQTCICVRCMEANQPEVVSTEDEWDNKMTEVDSNKAELKEKIKQRKTKLDEITLALENCKDQLQREWCDIEAVFTAVLAIVEEAQATVLQPLKDRRQVLEKEAKFLKDELEAEINKLQMTILELDDISALEDHILFLQSYPSMQDLNNITDCSHVELDTSLSFGNMRKTTTVMMQQIQQELEKLSSVELKRIPKFAVDVKLDPATAHRRLVVSEDGKQVKDGGKDQKVANAPERFDLFGGILGVDSFSSGRSYWEVEVTNKTGWDLGVARGDANRKGRLRLNPDDGYWVTALYDDEKFAALTAPPRRLSLEEKPEKVGVFVDYDEGLVSFYDVNAQSHIYSFTECSFKDELYPYFSPHAKLDEKNAEPLVISAGSLCEQDEAQP</sequence>
<dbReference type="PANTHER" id="PTHR25465:SF49">
    <property type="entry name" value="BLOODTHIRSTY-RELATED GENE FAMILY, MEMBER 1-RELATED"/>
    <property type="match status" value="1"/>
</dbReference>
<dbReference type="SMART" id="SM00589">
    <property type="entry name" value="PRY"/>
    <property type="match status" value="1"/>
</dbReference>
<keyword evidence="2" id="KW-0479">Metal-binding</keyword>
<dbReference type="SMART" id="SM00184">
    <property type="entry name" value="RING"/>
    <property type="match status" value="1"/>
</dbReference>
<name>A0A3B5A742_9TELE</name>
<keyword evidence="1" id="KW-0399">Innate immunity</keyword>
<dbReference type="PRINTS" id="PR01407">
    <property type="entry name" value="BUTYPHLNCDUF"/>
</dbReference>
<evidence type="ECO:0000256" key="7">
    <source>
        <dbReference type="SAM" id="Coils"/>
    </source>
</evidence>
<dbReference type="STRING" id="144197.ENSSPAP00000017203"/>
<dbReference type="SUPFAM" id="SSF57845">
    <property type="entry name" value="B-box zinc-binding domain"/>
    <property type="match status" value="1"/>
</dbReference>
<keyword evidence="3 6" id="KW-0863">Zinc-finger</keyword>
<evidence type="ECO:0000259" key="8">
    <source>
        <dbReference type="PROSITE" id="PS50089"/>
    </source>
</evidence>
<dbReference type="InterPro" id="IPR003879">
    <property type="entry name" value="Butyrophylin_SPRY"/>
</dbReference>
<evidence type="ECO:0000313" key="12">
    <source>
        <dbReference type="RefSeq" id="XP_008277938.1"/>
    </source>
</evidence>
<organism evidence="10">
    <name type="scientific">Stegastes partitus</name>
    <name type="common">bicolor damselfish</name>
    <dbReference type="NCBI Taxonomy" id="144197"/>
    <lineage>
        <taxon>Eukaryota</taxon>
        <taxon>Metazoa</taxon>
        <taxon>Chordata</taxon>
        <taxon>Craniata</taxon>
        <taxon>Vertebrata</taxon>
        <taxon>Euteleostomi</taxon>
        <taxon>Actinopterygii</taxon>
        <taxon>Neopterygii</taxon>
        <taxon>Teleostei</taxon>
        <taxon>Neoteleostei</taxon>
        <taxon>Acanthomorphata</taxon>
        <taxon>Ovalentaria</taxon>
        <taxon>Pomacentridae</taxon>
        <taxon>Stegastes</taxon>
    </lineage>
</organism>
<dbReference type="PROSITE" id="PS50188">
    <property type="entry name" value="B302_SPRY"/>
    <property type="match status" value="1"/>
</dbReference>
<dbReference type="InterPro" id="IPR001841">
    <property type="entry name" value="Znf_RING"/>
</dbReference>
<dbReference type="InterPro" id="IPR001870">
    <property type="entry name" value="B30.2/SPRY"/>
</dbReference>
<dbReference type="InterPro" id="IPR003877">
    <property type="entry name" value="SPRY_dom"/>
</dbReference>
<dbReference type="InterPro" id="IPR043136">
    <property type="entry name" value="B30.2/SPRY_sf"/>
</dbReference>
<dbReference type="GO" id="GO:0005737">
    <property type="term" value="C:cytoplasm"/>
    <property type="evidence" value="ECO:0007669"/>
    <property type="project" value="UniProtKB-ARBA"/>
</dbReference>
<evidence type="ECO:0000313" key="11">
    <source>
        <dbReference type="Proteomes" id="UP000694891"/>
    </source>
</evidence>
<dbReference type="Gene3D" id="3.30.40.10">
    <property type="entry name" value="Zinc/RING finger domain, C3HC4 (zinc finger)"/>
    <property type="match status" value="1"/>
</dbReference>
<keyword evidence="4" id="KW-0862">Zinc</keyword>
<dbReference type="PROSITE" id="PS00518">
    <property type="entry name" value="ZF_RING_1"/>
    <property type="match status" value="1"/>
</dbReference>
<evidence type="ECO:0000256" key="5">
    <source>
        <dbReference type="ARBA" id="ARBA00022859"/>
    </source>
</evidence>
<dbReference type="GO" id="GO:0008270">
    <property type="term" value="F:zinc ion binding"/>
    <property type="evidence" value="ECO:0007669"/>
    <property type="project" value="UniProtKB-KW"/>
</dbReference>
<dbReference type="GeneTree" id="ENSGT01040000240385"/>
<protein>
    <submittedName>
        <fullName evidence="10 12">E3 ubiquitin-protein ligase TRIM39-like</fullName>
    </submittedName>
</protein>
<dbReference type="Gene3D" id="3.30.160.60">
    <property type="entry name" value="Classic Zinc Finger"/>
    <property type="match status" value="1"/>
</dbReference>
<evidence type="ECO:0000256" key="6">
    <source>
        <dbReference type="PROSITE-ProRule" id="PRU00175"/>
    </source>
</evidence>
<keyword evidence="11" id="KW-1185">Reference proteome</keyword>
<dbReference type="Pfam" id="PF25600">
    <property type="entry name" value="TRIM_CC"/>
    <property type="match status" value="1"/>
</dbReference>
<feature type="domain" description="RING-type" evidence="8">
    <location>
        <begin position="20"/>
        <end position="59"/>
    </location>
</feature>
<gene>
    <name evidence="12" type="primary">LOC103355800</name>
</gene>
<dbReference type="CDD" id="cd13733">
    <property type="entry name" value="SPRY_PRY_C-I_1"/>
    <property type="match status" value="1"/>
</dbReference>
<dbReference type="InterPro" id="IPR006574">
    <property type="entry name" value="PRY"/>
</dbReference>
<evidence type="ECO:0000259" key="9">
    <source>
        <dbReference type="PROSITE" id="PS50188"/>
    </source>
</evidence>
<dbReference type="Pfam" id="PF13765">
    <property type="entry name" value="PRY"/>
    <property type="match status" value="1"/>
</dbReference>
<dbReference type="PROSITE" id="PS50089">
    <property type="entry name" value="ZF_RING_2"/>
    <property type="match status" value="1"/>
</dbReference>
<dbReference type="GeneID" id="103355800"/>